<name>A0ABU8S789_9SPHN</name>
<dbReference type="InterPro" id="IPR012368">
    <property type="entry name" value="OxRdtase_Mopterin-bd_su_IorB"/>
</dbReference>
<accession>A0ABU8S789</accession>
<dbReference type="InterPro" id="IPR006311">
    <property type="entry name" value="TAT_signal"/>
</dbReference>
<dbReference type="SUPFAM" id="SSF56003">
    <property type="entry name" value="Molybdenum cofactor-binding domain"/>
    <property type="match status" value="2"/>
</dbReference>
<dbReference type="PIRSF" id="PIRSF036389">
    <property type="entry name" value="IOR_B"/>
    <property type="match status" value="1"/>
</dbReference>
<dbReference type="SMART" id="SM01008">
    <property type="entry name" value="Ald_Xan_dh_C"/>
    <property type="match status" value="1"/>
</dbReference>
<dbReference type="Gene3D" id="3.30.365.10">
    <property type="entry name" value="Aldehyde oxidase/xanthine dehydrogenase, molybdopterin binding domain"/>
    <property type="match status" value="4"/>
</dbReference>
<dbReference type="RefSeq" id="WP_339966134.1">
    <property type="nucleotide sequence ID" value="NZ_JBBHJY010000003.1"/>
</dbReference>
<sequence length="732" mass="76476">MDDLSRIDRRGLLQVLGLGAGALVLGIGPARAQPGVAQSGKGQFGAILGIGADGSVMIVCPASEMGQGTQEALARIIAEELDCDWEKVTIRQPWADRAFINPAAKRQLTANSMTVTGYFPSLRKLGAAARASLVEAGADRLGVPSADLTTAKGQVRHAASGRALGYGELAEAAAALPLRADPPLKPASAFALIGAKKPRKDLAVKVTGAAEYGIDVHEEGMLVAALALAPHRHAEVTASGIDEARAMPGVKTVSRVNGGYAVIADGYWRAQKAAAKLTVTASASPIAGLDDAMVAATIAKAFDAVPAEPFPNIDVLSFPVRGPPSDPAAVAAALTAAPRRLEAEYAVPYLAHAALEPLCCSARFKDGELLVRGPLQAPEASRDLAAAIAGLPVDKVRVEVTFIGGGFGRKWSTDFVEVAVQAALAAPGQIVKTIWTREQDFAQDEFRPAFVARYKAGIGTDGKLLAMSSRIAGQSINRFHKRKGPPGMGDPSAAAMLIYAAYDFPNKLIEYHPADLSIPVGFWRSVTLSQNAFFAESMIDEVARAVKADPLAYRRAMLAKHPRALAVLDKVAEMSGWTGKRAKGKGRGVALSYADNAWCAQVAEVSLSGKALTIDRITCAFDCGLAIDPPSVEAQMSGGIVFGLQAALWGEVHFADGAVSSANFSDYRMAMLADVPRIDVALLQGSERPGSVGESGVPPIAPALVNAIADAGGPRIRRLPIANSLDIKEARA</sequence>
<evidence type="ECO:0000259" key="1">
    <source>
        <dbReference type="SMART" id="SM01008"/>
    </source>
</evidence>
<gene>
    <name evidence="2" type="ORF">WG900_07845</name>
</gene>
<proteinExistence type="predicted"/>
<organism evidence="2 3">
    <name type="scientific">Novosphingobium aquae</name>
    <dbReference type="NCBI Taxonomy" id="3133435"/>
    <lineage>
        <taxon>Bacteria</taxon>
        <taxon>Pseudomonadati</taxon>
        <taxon>Pseudomonadota</taxon>
        <taxon>Alphaproteobacteria</taxon>
        <taxon>Sphingomonadales</taxon>
        <taxon>Sphingomonadaceae</taxon>
        <taxon>Novosphingobium</taxon>
    </lineage>
</organism>
<dbReference type="InterPro" id="IPR046867">
    <property type="entry name" value="AldOxase/xan_DH_MoCoBD2"/>
</dbReference>
<feature type="domain" description="Aldehyde oxidase/xanthine dehydrogenase a/b hammerhead" evidence="1">
    <location>
        <begin position="207"/>
        <end position="285"/>
    </location>
</feature>
<dbReference type="PANTHER" id="PTHR47495">
    <property type="entry name" value="ALDEHYDE DEHYDROGENASE"/>
    <property type="match status" value="1"/>
</dbReference>
<dbReference type="PROSITE" id="PS51318">
    <property type="entry name" value="TAT"/>
    <property type="match status" value="1"/>
</dbReference>
<dbReference type="InterPro" id="IPR008274">
    <property type="entry name" value="AldOxase/xan_DH_MoCoBD1"/>
</dbReference>
<protein>
    <submittedName>
        <fullName evidence="2">Molybdopterin cofactor-binding domain-containing protein</fullName>
    </submittedName>
</protein>
<dbReference type="Proteomes" id="UP001379235">
    <property type="component" value="Unassembled WGS sequence"/>
</dbReference>
<evidence type="ECO:0000313" key="2">
    <source>
        <dbReference type="EMBL" id="MEJ6009829.1"/>
    </source>
</evidence>
<reference evidence="2 3" key="1">
    <citation type="submission" date="2024-03" db="EMBL/GenBank/DDBJ databases">
        <authorList>
            <person name="Jo J.-H."/>
        </authorList>
    </citation>
    <scope>NUCLEOTIDE SEQUENCE [LARGE SCALE GENOMIC DNA]</scope>
    <source>
        <strain evidence="2 3">AS3R-12</strain>
    </source>
</reference>
<dbReference type="Pfam" id="PF02738">
    <property type="entry name" value="MoCoBD_1"/>
    <property type="match status" value="1"/>
</dbReference>
<dbReference type="Gene3D" id="3.90.1170.50">
    <property type="entry name" value="Aldehyde oxidase/xanthine dehydrogenase, a/b hammerhead"/>
    <property type="match status" value="1"/>
</dbReference>
<dbReference type="PANTHER" id="PTHR47495:SF1">
    <property type="entry name" value="BLL3820 PROTEIN"/>
    <property type="match status" value="1"/>
</dbReference>
<dbReference type="InterPro" id="IPR037165">
    <property type="entry name" value="AldOxase/xan_DH_Mopterin-bd_sf"/>
</dbReference>
<dbReference type="InterPro" id="IPR000674">
    <property type="entry name" value="Ald_Oxase/Xan_DH_a/b"/>
</dbReference>
<keyword evidence="3" id="KW-1185">Reference proteome</keyword>
<dbReference type="Pfam" id="PF20256">
    <property type="entry name" value="MoCoBD_2"/>
    <property type="match status" value="2"/>
</dbReference>
<evidence type="ECO:0000313" key="3">
    <source>
        <dbReference type="Proteomes" id="UP001379235"/>
    </source>
</evidence>
<dbReference type="InterPro" id="IPR052516">
    <property type="entry name" value="N-heterocyclic_Hydroxylase"/>
</dbReference>
<dbReference type="EMBL" id="JBBHJY010000003">
    <property type="protein sequence ID" value="MEJ6009829.1"/>
    <property type="molecule type" value="Genomic_DNA"/>
</dbReference>
<comment type="caution">
    <text evidence="2">The sequence shown here is derived from an EMBL/GenBank/DDBJ whole genome shotgun (WGS) entry which is preliminary data.</text>
</comment>